<comment type="subcellular location">
    <subcellularLocation>
        <location evidence="2">Cell membrane</location>
        <topology evidence="2">Multi-pass membrane protein</topology>
    </subcellularLocation>
</comment>
<evidence type="ECO:0000256" key="12">
    <source>
        <dbReference type="ARBA" id="ARBA00023136"/>
    </source>
</evidence>
<evidence type="ECO:0000256" key="8">
    <source>
        <dbReference type="ARBA" id="ARBA00022801"/>
    </source>
</evidence>
<evidence type="ECO:0000256" key="3">
    <source>
        <dbReference type="ARBA" id="ARBA00007931"/>
    </source>
</evidence>
<evidence type="ECO:0000256" key="2">
    <source>
        <dbReference type="ARBA" id="ARBA00004651"/>
    </source>
</evidence>
<keyword evidence="8" id="KW-0378">Hydrolase</keyword>
<keyword evidence="4" id="KW-1003">Cell membrane</keyword>
<evidence type="ECO:0000256" key="5">
    <source>
        <dbReference type="ARBA" id="ARBA00022670"/>
    </source>
</evidence>
<comment type="caution">
    <text evidence="14">The sequence shown here is derived from an EMBL/GenBank/DDBJ whole genome shotgun (WGS) entry which is preliminary data.</text>
</comment>
<evidence type="ECO:0000313" key="14">
    <source>
        <dbReference type="EMBL" id="GAA3382212.1"/>
    </source>
</evidence>
<feature type="transmembrane region" description="Helical" evidence="13">
    <location>
        <begin position="211"/>
        <end position="228"/>
    </location>
</feature>
<feature type="transmembrane region" description="Helical" evidence="13">
    <location>
        <begin position="20"/>
        <end position="40"/>
    </location>
</feature>
<dbReference type="PANTHER" id="PTHR35864:SF1">
    <property type="entry name" value="ZINC METALLOPROTEASE YWHC-RELATED"/>
    <property type="match status" value="1"/>
</dbReference>
<dbReference type="InterPro" id="IPR044537">
    <property type="entry name" value="Rip2-like"/>
</dbReference>
<proteinExistence type="inferred from homology"/>
<keyword evidence="11" id="KW-0482">Metalloprotease</keyword>
<evidence type="ECO:0000256" key="1">
    <source>
        <dbReference type="ARBA" id="ARBA00001947"/>
    </source>
</evidence>
<protein>
    <submittedName>
        <fullName evidence="14">Site-2 protease family protein</fullName>
    </submittedName>
</protein>
<evidence type="ECO:0000256" key="13">
    <source>
        <dbReference type="SAM" id="Phobius"/>
    </source>
</evidence>
<feature type="transmembrane region" description="Helical" evidence="13">
    <location>
        <begin position="47"/>
        <end position="68"/>
    </location>
</feature>
<name>A0ABP6SQ77_9ACTN</name>
<evidence type="ECO:0000256" key="4">
    <source>
        <dbReference type="ARBA" id="ARBA00022475"/>
    </source>
</evidence>
<dbReference type="Proteomes" id="UP001501676">
    <property type="component" value="Unassembled WGS sequence"/>
</dbReference>
<dbReference type="RefSeq" id="WP_345726098.1">
    <property type="nucleotide sequence ID" value="NZ_BAAAYN010000002.1"/>
</dbReference>
<keyword evidence="5 14" id="KW-0645">Protease</keyword>
<feature type="transmembrane region" description="Helical" evidence="13">
    <location>
        <begin position="234"/>
        <end position="253"/>
    </location>
</feature>
<evidence type="ECO:0000256" key="6">
    <source>
        <dbReference type="ARBA" id="ARBA00022692"/>
    </source>
</evidence>
<evidence type="ECO:0000256" key="9">
    <source>
        <dbReference type="ARBA" id="ARBA00022833"/>
    </source>
</evidence>
<comment type="cofactor">
    <cofactor evidence="1">
        <name>Zn(2+)</name>
        <dbReference type="ChEBI" id="CHEBI:29105"/>
    </cofactor>
</comment>
<accession>A0ABP6SQ77</accession>
<keyword evidence="9" id="KW-0862">Zinc</keyword>
<dbReference type="GO" id="GO:0008233">
    <property type="term" value="F:peptidase activity"/>
    <property type="evidence" value="ECO:0007669"/>
    <property type="project" value="UniProtKB-KW"/>
</dbReference>
<evidence type="ECO:0000256" key="7">
    <source>
        <dbReference type="ARBA" id="ARBA00022723"/>
    </source>
</evidence>
<gene>
    <name evidence="14" type="ORF">GCM10020369_03170</name>
</gene>
<dbReference type="InterPro" id="IPR052348">
    <property type="entry name" value="Metallopeptidase_M50B"/>
</dbReference>
<feature type="transmembrane region" description="Helical" evidence="13">
    <location>
        <begin position="168"/>
        <end position="190"/>
    </location>
</feature>
<dbReference type="CDD" id="cd06158">
    <property type="entry name" value="S2P-M50_like_1"/>
    <property type="match status" value="1"/>
</dbReference>
<keyword evidence="12 13" id="KW-0472">Membrane</keyword>
<evidence type="ECO:0000313" key="15">
    <source>
        <dbReference type="Proteomes" id="UP001501676"/>
    </source>
</evidence>
<keyword evidence="7" id="KW-0479">Metal-binding</keyword>
<evidence type="ECO:0000256" key="11">
    <source>
        <dbReference type="ARBA" id="ARBA00023049"/>
    </source>
</evidence>
<keyword evidence="6 13" id="KW-0812">Transmembrane</keyword>
<organism evidence="14 15">
    <name type="scientific">Cryptosporangium minutisporangium</name>
    <dbReference type="NCBI Taxonomy" id="113569"/>
    <lineage>
        <taxon>Bacteria</taxon>
        <taxon>Bacillati</taxon>
        <taxon>Actinomycetota</taxon>
        <taxon>Actinomycetes</taxon>
        <taxon>Cryptosporangiales</taxon>
        <taxon>Cryptosporangiaceae</taxon>
        <taxon>Cryptosporangium</taxon>
    </lineage>
</organism>
<keyword evidence="15" id="KW-1185">Reference proteome</keyword>
<evidence type="ECO:0000256" key="10">
    <source>
        <dbReference type="ARBA" id="ARBA00022989"/>
    </source>
</evidence>
<dbReference type="PANTHER" id="PTHR35864">
    <property type="entry name" value="ZINC METALLOPROTEASE MJ0611-RELATED"/>
    <property type="match status" value="1"/>
</dbReference>
<feature type="transmembrane region" description="Helical" evidence="13">
    <location>
        <begin position="97"/>
        <end position="122"/>
    </location>
</feature>
<comment type="similarity">
    <text evidence="3">Belongs to the peptidase M50B family.</text>
</comment>
<reference evidence="15" key="1">
    <citation type="journal article" date="2019" name="Int. J. Syst. Evol. Microbiol.">
        <title>The Global Catalogue of Microorganisms (GCM) 10K type strain sequencing project: providing services to taxonomists for standard genome sequencing and annotation.</title>
        <authorList>
            <consortium name="The Broad Institute Genomics Platform"/>
            <consortium name="The Broad Institute Genome Sequencing Center for Infectious Disease"/>
            <person name="Wu L."/>
            <person name="Ma J."/>
        </authorList>
    </citation>
    <scope>NUCLEOTIDE SEQUENCE [LARGE SCALE GENOMIC DNA]</scope>
    <source>
        <strain evidence="15">JCM 9458</strain>
    </source>
</reference>
<feature type="transmembrane region" description="Helical" evidence="13">
    <location>
        <begin position="134"/>
        <end position="156"/>
    </location>
</feature>
<keyword evidence="10 13" id="KW-1133">Transmembrane helix</keyword>
<dbReference type="GO" id="GO:0006508">
    <property type="term" value="P:proteolysis"/>
    <property type="evidence" value="ECO:0007669"/>
    <property type="project" value="UniProtKB-KW"/>
</dbReference>
<dbReference type="EMBL" id="BAAAYN010000002">
    <property type="protein sequence ID" value="GAA3382212.1"/>
    <property type="molecule type" value="Genomic_DNA"/>
</dbReference>
<sequence>MTGATGEPVRQQRTTAANRWPSPLFVGLVLTTVVSGWALWTGYGSAGLFAFLFVAAAWVVSLCLHEFAHAVVAFRGGDRSVAERGYLTLDPLKYTHFAYSILLPLLFVLLGGIGLPGGAVFIDRRHLRSRLTNSLVSLAGPLTNIGFAAALAIALAGWGADDVAHIDFWAAVAFLTFLQVTAAVLNSLPVPGLDGFGVIQPYLSNKVLRKVAPIAPYAVLILFVMLFIPPVNRAFFSIVVWFLELLGVPGWLADFGQTLFRFWLG</sequence>